<evidence type="ECO:0000313" key="3">
    <source>
        <dbReference type="EMBL" id="CAE7481451.1"/>
    </source>
</evidence>
<feature type="region of interest" description="Disordered" evidence="2">
    <location>
        <begin position="165"/>
        <end position="196"/>
    </location>
</feature>
<dbReference type="OrthoDB" id="431554at2759"/>
<reference evidence="3" key="1">
    <citation type="submission" date="2021-02" db="EMBL/GenBank/DDBJ databases">
        <authorList>
            <person name="Dougan E. K."/>
            <person name="Rhodes N."/>
            <person name="Thang M."/>
            <person name="Chan C."/>
        </authorList>
    </citation>
    <scope>NUCLEOTIDE SEQUENCE</scope>
</reference>
<name>A0A812SEZ0_9DINO</name>
<sequence length="653" mass="71941">MADVAKLREAALREVIWRLGGSARRLERAFSGPRRGLVSPADFEQGLRQLGLSATDLQGLGYADSRHAFSSLDHSARGALLLEELTRKPTSRRHRLSSAAAGTSNPLRRSPSVDSVSSADTSSPIGLGIDAARLREELDELLVPLRQREEEVRQLRLEVEGLQRRKDRASSRQVSGAVRARSEQQRRVDELTGRHRQKIEELQGQAAASQEAERVLLNEARDLQHAAHRSARMLRQTEEDCAQAEVHAEGLQHAVEKVLADTAQRNADNEELRAKERALHDKALRLEALCSHLRGKVDRNLPTSPQRKAWDPVGVEAAEVAREEALGEEVESLRRELLREHPDVRRRNRVLALVAEGISELSSDLQQKESKSAAVRAEMAQTEHSIEALQRTAAQQASEMASLRQHSAEARQAAEDEMQGMLASSDQRLRLMTAETAERTEALQKEVAELRSRSGEMGARLKEAAPEPAEAADAQGFLEAALEEQQTATEAIISNVQSLRAELAQEHKAHATRQREREEEAQKAVSSLEEMAERLTHACFRLFGSQTDGCDALWRRVALAKQRAAESAAASCEAGLPSAGAAVKKSIEAAGCTVKEIPKMVFSVKSMPGFMYVKRDFEPTNQPCSAFAAKTGGAHLIAREDAEVLPCLLDQFL</sequence>
<dbReference type="AlphaFoldDB" id="A0A812SEZ0"/>
<evidence type="ECO:0000313" key="4">
    <source>
        <dbReference type="Proteomes" id="UP000604046"/>
    </source>
</evidence>
<dbReference type="Proteomes" id="UP000604046">
    <property type="component" value="Unassembled WGS sequence"/>
</dbReference>
<feature type="coiled-coil region" evidence="1">
    <location>
        <begin position="501"/>
        <end position="538"/>
    </location>
</feature>
<feature type="coiled-coil region" evidence="1">
    <location>
        <begin position="199"/>
        <end position="289"/>
    </location>
</feature>
<feature type="compositionally biased region" description="Low complexity" evidence="2">
    <location>
        <begin position="110"/>
        <end position="122"/>
    </location>
</feature>
<organism evidence="3 4">
    <name type="scientific">Symbiodinium natans</name>
    <dbReference type="NCBI Taxonomy" id="878477"/>
    <lineage>
        <taxon>Eukaryota</taxon>
        <taxon>Sar</taxon>
        <taxon>Alveolata</taxon>
        <taxon>Dinophyceae</taxon>
        <taxon>Suessiales</taxon>
        <taxon>Symbiodiniaceae</taxon>
        <taxon>Symbiodinium</taxon>
    </lineage>
</organism>
<accession>A0A812SEZ0</accession>
<evidence type="ECO:0000256" key="1">
    <source>
        <dbReference type="SAM" id="Coils"/>
    </source>
</evidence>
<feature type="region of interest" description="Disordered" evidence="2">
    <location>
        <begin position="91"/>
        <end position="122"/>
    </location>
</feature>
<protein>
    <submittedName>
        <fullName evidence="3">Uncharacterized protein</fullName>
    </submittedName>
</protein>
<proteinExistence type="predicted"/>
<keyword evidence="4" id="KW-1185">Reference proteome</keyword>
<evidence type="ECO:0000256" key="2">
    <source>
        <dbReference type="SAM" id="MobiDB-lite"/>
    </source>
</evidence>
<comment type="caution">
    <text evidence="3">The sequence shown here is derived from an EMBL/GenBank/DDBJ whole genome shotgun (WGS) entry which is preliminary data.</text>
</comment>
<dbReference type="EMBL" id="CAJNDS010002452">
    <property type="protein sequence ID" value="CAE7481451.1"/>
    <property type="molecule type" value="Genomic_DNA"/>
</dbReference>
<gene>
    <name evidence="3" type="ORF">SNAT2548_LOCUS27029</name>
</gene>
<feature type="coiled-coil region" evidence="1">
    <location>
        <begin position="358"/>
        <end position="406"/>
    </location>
</feature>
<keyword evidence="1" id="KW-0175">Coiled coil</keyword>
<feature type="compositionally biased region" description="Basic and acidic residues" evidence="2">
    <location>
        <begin position="180"/>
        <end position="196"/>
    </location>
</feature>